<dbReference type="InterPro" id="IPR029787">
    <property type="entry name" value="Nucleotide_cyclase"/>
</dbReference>
<evidence type="ECO:0000313" key="2">
    <source>
        <dbReference type="EMBL" id="TRW45769.1"/>
    </source>
</evidence>
<comment type="caution">
    <text evidence="2">The sequence shown here is derived from an EMBL/GenBank/DDBJ whole genome shotgun (WGS) entry which is preliminary data.</text>
</comment>
<dbReference type="GO" id="GO:0009190">
    <property type="term" value="P:cyclic nucleotide biosynthetic process"/>
    <property type="evidence" value="ECO:0007669"/>
    <property type="project" value="InterPro"/>
</dbReference>
<dbReference type="PROSITE" id="PS50125">
    <property type="entry name" value="GUANYLATE_CYCLASE_2"/>
    <property type="match status" value="1"/>
</dbReference>
<accession>A0A552WT30</accession>
<gene>
    <name evidence="2" type="ORF">FJ693_08335</name>
</gene>
<dbReference type="InterPro" id="IPR050471">
    <property type="entry name" value="AB_hydrolase"/>
</dbReference>
<dbReference type="PANTHER" id="PTHR43433">
    <property type="entry name" value="HYDROLASE, ALPHA/BETA FOLD FAMILY PROTEIN"/>
    <property type="match status" value="1"/>
</dbReference>
<dbReference type="SUPFAM" id="SSF55073">
    <property type="entry name" value="Nucleotide cyclase"/>
    <property type="match status" value="1"/>
</dbReference>
<dbReference type="InterPro" id="IPR000073">
    <property type="entry name" value="AB_hydrolase_1"/>
</dbReference>
<dbReference type="SUPFAM" id="SSF53474">
    <property type="entry name" value="alpha/beta-Hydrolases"/>
    <property type="match status" value="1"/>
</dbReference>
<evidence type="ECO:0000313" key="3">
    <source>
        <dbReference type="Proteomes" id="UP000318693"/>
    </source>
</evidence>
<dbReference type="CDD" id="cd07302">
    <property type="entry name" value="CHD"/>
    <property type="match status" value="1"/>
</dbReference>
<dbReference type="GO" id="GO:0035556">
    <property type="term" value="P:intracellular signal transduction"/>
    <property type="evidence" value="ECO:0007669"/>
    <property type="project" value="InterPro"/>
</dbReference>
<dbReference type="GO" id="GO:0004016">
    <property type="term" value="F:adenylate cyclase activity"/>
    <property type="evidence" value="ECO:0007669"/>
    <property type="project" value="UniProtKB-ARBA"/>
</dbReference>
<dbReference type="InterPro" id="IPR001054">
    <property type="entry name" value="A/G_cyclase"/>
</dbReference>
<dbReference type="InterPro" id="IPR029058">
    <property type="entry name" value="AB_hydrolase_fold"/>
</dbReference>
<reference evidence="2 3" key="1">
    <citation type="submission" date="2019-07" db="EMBL/GenBank/DDBJ databases">
        <title>Georgenia wutianyii sp. nov. and Georgenia *** sp. nov. isolated from plateau pika (Ochotona curzoniae) in the Qinghai-Tibet plateau of China.</title>
        <authorList>
            <person name="Tian Z."/>
        </authorList>
    </citation>
    <scope>NUCLEOTIDE SEQUENCE [LARGE SCALE GENOMIC DNA]</scope>
    <source>
        <strain evidence="2 3">Z446</strain>
    </source>
</reference>
<protein>
    <submittedName>
        <fullName evidence="2">Adenylate/guanylate cyclase domain-containing protein</fullName>
    </submittedName>
</protein>
<dbReference type="Gene3D" id="3.40.50.1820">
    <property type="entry name" value="alpha/beta hydrolase"/>
    <property type="match status" value="1"/>
</dbReference>
<keyword evidence="3" id="KW-1185">Reference proteome</keyword>
<organism evidence="2 3">
    <name type="scientific">Georgenia yuyongxinii</name>
    <dbReference type="NCBI Taxonomy" id="2589797"/>
    <lineage>
        <taxon>Bacteria</taxon>
        <taxon>Bacillati</taxon>
        <taxon>Actinomycetota</taxon>
        <taxon>Actinomycetes</taxon>
        <taxon>Micrococcales</taxon>
        <taxon>Bogoriellaceae</taxon>
        <taxon>Georgenia</taxon>
    </lineage>
</organism>
<dbReference type="PANTHER" id="PTHR43433:SF8">
    <property type="entry name" value="BIFUNCTIONAL LIPASE_ADENYLATE CYCLASE LIPJ"/>
    <property type="match status" value="1"/>
</dbReference>
<name>A0A552WT30_9MICO</name>
<dbReference type="Pfam" id="PF00211">
    <property type="entry name" value="Guanylate_cyc"/>
    <property type="match status" value="1"/>
</dbReference>
<dbReference type="Proteomes" id="UP000318693">
    <property type="component" value="Unassembled WGS sequence"/>
</dbReference>
<evidence type="ECO:0000259" key="1">
    <source>
        <dbReference type="PROSITE" id="PS50125"/>
    </source>
</evidence>
<feature type="domain" description="Guanylate cyclase" evidence="1">
    <location>
        <begin position="285"/>
        <end position="392"/>
    </location>
</feature>
<dbReference type="EMBL" id="VJXR01000018">
    <property type="protein sequence ID" value="TRW45769.1"/>
    <property type="molecule type" value="Genomic_DNA"/>
</dbReference>
<dbReference type="Gene3D" id="3.30.70.1230">
    <property type="entry name" value="Nucleotide cyclase"/>
    <property type="match status" value="1"/>
</dbReference>
<dbReference type="AlphaFoldDB" id="A0A552WT30"/>
<proteinExistence type="predicted"/>
<dbReference type="Pfam" id="PF00561">
    <property type="entry name" value="Abhydrolase_1"/>
    <property type="match status" value="1"/>
</dbReference>
<sequence>MRPEVRYARSGDLYIAYQVLGAGERDIVHSLGGPTNLEAVWDVPELAQMLEQLAHRFRVIVYDKRGAGLSDRSGEAVTVEERAADVVAVMDAAGSEHAVLIGSFDGAAASLVAAALFPGRAHSVAVTEIMAASTADEEHPWGFPAEFTRILSLSYLEGAWGEATILGMDGSDPGPRLMDAWRRWERMAATPSVALGFLRSMSELDLRPYLSRVRVPVLVIRPEEDFVVPLEAARWLVDHLPDARLVEVPGAHIASVLPGGPVLDEIEDFIGGTRTAGAAARRLRVVLVTDLVGSTALLERLGEDGWRRMLGAHRDVVRAALARYSGTEIDTAGDGFLATFHLPSQAIRCAAEIRDVSRGQGIAVRQGLHAGEVTLVSDGIAGITVHAAARVAAHAGAGEVLLSDSVLALVPRDHPPCEPVGMRTLKGIPGRWRLHRLVPASA</sequence>
<dbReference type="SMART" id="SM00044">
    <property type="entry name" value="CYCc"/>
    <property type="match status" value="1"/>
</dbReference>
<dbReference type="PRINTS" id="PR00111">
    <property type="entry name" value="ABHYDROLASE"/>
</dbReference>
<dbReference type="RefSeq" id="WP_143418068.1">
    <property type="nucleotide sequence ID" value="NZ_VJXR01000018.1"/>
</dbReference>